<feature type="coiled-coil region" evidence="1">
    <location>
        <begin position="20"/>
        <end position="63"/>
    </location>
</feature>
<protein>
    <submittedName>
        <fullName evidence="2">Uncharacterized protein</fullName>
    </submittedName>
</protein>
<evidence type="ECO:0000256" key="1">
    <source>
        <dbReference type="SAM" id="Coils"/>
    </source>
</evidence>
<sequence length="64" mass="7889">MTRFEKDYHEMLKGAGLYILQGRRAEIQKLKKEQRACKNRFRFQCICQELSRLEREYEALEELY</sequence>
<organism evidence="2 3">
    <name type="scientific">Megasphaera elsdenii</name>
    <dbReference type="NCBI Taxonomy" id="907"/>
    <lineage>
        <taxon>Bacteria</taxon>
        <taxon>Bacillati</taxon>
        <taxon>Bacillota</taxon>
        <taxon>Negativicutes</taxon>
        <taxon>Veillonellales</taxon>
        <taxon>Veillonellaceae</taxon>
        <taxon>Megasphaera</taxon>
    </lineage>
</organism>
<keyword evidence="1" id="KW-0175">Coiled coil</keyword>
<proteinExistence type="predicted"/>
<dbReference type="RefSeq" id="WP_169013042.1">
    <property type="nucleotide sequence ID" value="NZ_CAUBJK010000083.1"/>
</dbReference>
<evidence type="ECO:0000313" key="3">
    <source>
        <dbReference type="Proteomes" id="UP000536773"/>
    </source>
</evidence>
<reference evidence="2 3" key="1">
    <citation type="submission" date="2020-04" db="EMBL/GenBank/DDBJ databases">
        <authorList>
            <person name="Hitch T.C.A."/>
            <person name="Wylensek D."/>
            <person name="Clavel T."/>
        </authorList>
    </citation>
    <scope>NUCLEOTIDE SEQUENCE [LARGE SCALE GENOMIC DNA]</scope>
    <source>
        <strain evidence="2 3">WCA-386-APC-2A</strain>
    </source>
</reference>
<dbReference type="EMBL" id="JABBJH010000001">
    <property type="protein sequence ID" value="NMK38097.1"/>
    <property type="molecule type" value="Genomic_DNA"/>
</dbReference>
<accession>A0A848ERG4</accession>
<dbReference type="Proteomes" id="UP000536773">
    <property type="component" value="Unassembled WGS sequence"/>
</dbReference>
<comment type="caution">
    <text evidence="2">The sequence shown here is derived from an EMBL/GenBank/DDBJ whole genome shotgun (WGS) entry which is preliminary data.</text>
</comment>
<gene>
    <name evidence="2" type="ORF">HG933_01600</name>
</gene>
<dbReference type="AlphaFoldDB" id="A0A848ERG4"/>
<evidence type="ECO:0000313" key="2">
    <source>
        <dbReference type="EMBL" id="NMK38097.1"/>
    </source>
</evidence>
<name>A0A848ERG4_MEGEL</name>